<name>A0A7K1XXI2_9SPHI</name>
<feature type="transmembrane region" description="Helical" evidence="1">
    <location>
        <begin position="83"/>
        <end position="112"/>
    </location>
</feature>
<dbReference type="EMBL" id="WVHS01000002">
    <property type="protein sequence ID" value="MXV15652.1"/>
    <property type="molecule type" value="Genomic_DNA"/>
</dbReference>
<evidence type="ECO:0000313" key="3">
    <source>
        <dbReference type="Proteomes" id="UP000451233"/>
    </source>
</evidence>
<dbReference type="Proteomes" id="UP000451233">
    <property type="component" value="Unassembled WGS sequence"/>
</dbReference>
<keyword evidence="1" id="KW-0812">Transmembrane</keyword>
<keyword evidence="1" id="KW-1133">Transmembrane helix</keyword>
<proteinExistence type="predicted"/>
<gene>
    <name evidence="2" type="ORF">GS398_10075</name>
</gene>
<feature type="transmembrane region" description="Helical" evidence="1">
    <location>
        <begin position="141"/>
        <end position="162"/>
    </location>
</feature>
<feature type="transmembrane region" description="Helical" evidence="1">
    <location>
        <begin position="224"/>
        <end position="246"/>
    </location>
</feature>
<dbReference type="RefSeq" id="WP_160906632.1">
    <property type="nucleotide sequence ID" value="NZ_WVHS01000002.1"/>
</dbReference>
<evidence type="ECO:0000313" key="2">
    <source>
        <dbReference type="EMBL" id="MXV15652.1"/>
    </source>
</evidence>
<feature type="transmembrane region" description="Helical" evidence="1">
    <location>
        <begin position="20"/>
        <end position="42"/>
    </location>
</feature>
<feature type="transmembrane region" description="Helical" evidence="1">
    <location>
        <begin position="171"/>
        <end position="192"/>
    </location>
</feature>
<accession>A0A7K1XXI2</accession>
<sequence length="253" mass="28526">MSFTHFILLFKRQWFENRKAWLVGSAAIAAILAFLFLLAWQWQTSFNGDTTRGIFLILLFCGGGVFMSAILNDLGNKQKGTWFLVLPASAAVKLGMALVYGIVVYLAAYFVLFYSVKEAVVTVVAPAGSSWGNFDLFKNGFYQFLFTFVGFQSIILLGSVYFNKSRFLKTLLIIIIGLFVSFNGNSLLLKLITGESHIDSNIPLDSFQFTYQGENMYVYLPDSAGLATSILLWVIVPVCLWLITWYRLKEKEL</sequence>
<protein>
    <submittedName>
        <fullName evidence="2">Uncharacterized protein</fullName>
    </submittedName>
</protein>
<comment type="caution">
    <text evidence="2">The sequence shown here is derived from an EMBL/GenBank/DDBJ whole genome shotgun (WGS) entry which is preliminary data.</text>
</comment>
<evidence type="ECO:0000256" key="1">
    <source>
        <dbReference type="SAM" id="Phobius"/>
    </source>
</evidence>
<dbReference type="AlphaFoldDB" id="A0A7K1XXI2"/>
<reference evidence="2 3" key="1">
    <citation type="submission" date="2019-11" db="EMBL/GenBank/DDBJ databases">
        <title>Pedobacter sp. HMF7056 Genome sequencing and assembly.</title>
        <authorList>
            <person name="Kang H."/>
            <person name="Kim H."/>
            <person name="Joh K."/>
        </authorList>
    </citation>
    <scope>NUCLEOTIDE SEQUENCE [LARGE SCALE GENOMIC DNA]</scope>
    <source>
        <strain evidence="2 3">HMF7056</strain>
    </source>
</reference>
<keyword evidence="1" id="KW-0472">Membrane</keyword>
<organism evidence="2 3">
    <name type="scientific">Hufsiella ginkgonis</name>
    <dbReference type="NCBI Taxonomy" id="2695274"/>
    <lineage>
        <taxon>Bacteria</taxon>
        <taxon>Pseudomonadati</taxon>
        <taxon>Bacteroidota</taxon>
        <taxon>Sphingobacteriia</taxon>
        <taxon>Sphingobacteriales</taxon>
        <taxon>Sphingobacteriaceae</taxon>
        <taxon>Hufsiella</taxon>
    </lineage>
</organism>
<keyword evidence="3" id="KW-1185">Reference proteome</keyword>
<feature type="transmembrane region" description="Helical" evidence="1">
    <location>
        <begin position="54"/>
        <end position="71"/>
    </location>
</feature>